<protein>
    <submittedName>
        <fullName evidence="2">Uncharacterized protein</fullName>
    </submittedName>
</protein>
<name>A0A0F9PSG4_9ZZZZ</name>
<keyword evidence="1" id="KW-0812">Transmembrane</keyword>
<gene>
    <name evidence="2" type="ORF">LCGC14_0862400</name>
</gene>
<dbReference type="EMBL" id="LAZR01002620">
    <property type="protein sequence ID" value="KKN27647.1"/>
    <property type="molecule type" value="Genomic_DNA"/>
</dbReference>
<keyword evidence="1" id="KW-0472">Membrane</keyword>
<dbReference type="AlphaFoldDB" id="A0A0F9PSG4"/>
<accession>A0A0F9PSG4</accession>
<proteinExistence type="predicted"/>
<comment type="caution">
    <text evidence="2">The sequence shown here is derived from an EMBL/GenBank/DDBJ whole genome shotgun (WGS) entry which is preliminary data.</text>
</comment>
<evidence type="ECO:0000256" key="1">
    <source>
        <dbReference type="SAM" id="Phobius"/>
    </source>
</evidence>
<keyword evidence="1" id="KW-1133">Transmembrane helix</keyword>
<sequence>MIYYFMIIVIAILTQLYINTMFENRKLKKYIKQMFQANKTNKPNDLHYGR</sequence>
<feature type="transmembrane region" description="Helical" evidence="1">
    <location>
        <begin position="6"/>
        <end position="22"/>
    </location>
</feature>
<reference evidence="2" key="1">
    <citation type="journal article" date="2015" name="Nature">
        <title>Complex archaea that bridge the gap between prokaryotes and eukaryotes.</title>
        <authorList>
            <person name="Spang A."/>
            <person name="Saw J.H."/>
            <person name="Jorgensen S.L."/>
            <person name="Zaremba-Niedzwiedzka K."/>
            <person name="Martijn J."/>
            <person name="Lind A.E."/>
            <person name="van Eijk R."/>
            <person name="Schleper C."/>
            <person name="Guy L."/>
            <person name="Ettema T.J."/>
        </authorList>
    </citation>
    <scope>NUCLEOTIDE SEQUENCE</scope>
</reference>
<organism evidence="2">
    <name type="scientific">marine sediment metagenome</name>
    <dbReference type="NCBI Taxonomy" id="412755"/>
    <lineage>
        <taxon>unclassified sequences</taxon>
        <taxon>metagenomes</taxon>
        <taxon>ecological metagenomes</taxon>
    </lineage>
</organism>
<evidence type="ECO:0000313" key="2">
    <source>
        <dbReference type="EMBL" id="KKN27647.1"/>
    </source>
</evidence>